<dbReference type="GO" id="GO:0046872">
    <property type="term" value="F:metal ion binding"/>
    <property type="evidence" value="ECO:0007669"/>
    <property type="project" value="UniProtKB-KW"/>
</dbReference>
<dbReference type="NCBIfam" id="TIGR01509">
    <property type="entry name" value="HAD-SF-IA-v3"/>
    <property type="match status" value="1"/>
</dbReference>
<accession>A0A2K9A3N2</accession>
<keyword evidence="1" id="KW-0479">Metal-binding</keyword>
<dbReference type="PANTHER" id="PTHR43434">
    <property type="entry name" value="PHOSPHOGLYCOLATE PHOSPHATASE"/>
    <property type="match status" value="1"/>
</dbReference>
<dbReference type="GO" id="GO:0008967">
    <property type="term" value="F:phosphoglycolate phosphatase activity"/>
    <property type="evidence" value="ECO:0007669"/>
    <property type="project" value="TreeGrafter"/>
</dbReference>
<evidence type="ECO:0000256" key="1">
    <source>
        <dbReference type="ARBA" id="ARBA00022723"/>
    </source>
</evidence>
<dbReference type="InterPro" id="IPR050155">
    <property type="entry name" value="HAD-like_hydrolase_sf"/>
</dbReference>
<dbReference type="OrthoDB" id="9776368at2"/>
<dbReference type="GO" id="GO:0006281">
    <property type="term" value="P:DNA repair"/>
    <property type="evidence" value="ECO:0007669"/>
    <property type="project" value="TreeGrafter"/>
</dbReference>
<evidence type="ECO:0000256" key="2">
    <source>
        <dbReference type="ARBA" id="ARBA00022801"/>
    </source>
</evidence>
<dbReference type="InterPro" id="IPR023214">
    <property type="entry name" value="HAD_sf"/>
</dbReference>
<keyword evidence="3" id="KW-0460">Magnesium</keyword>
<evidence type="ECO:0000256" key="3">
    <source>
        <dbReference type="ARBA" id="ARBA00022842"/>
    </source>
</evidence>
<evidence type="ECO:0000256" key="4">
    <source>
        <dbReference type="ARBA" id="ARBA00023277"/>
    </source>
</evidence>
<keyword evidence="4" id="KW-0119">Carbohydrate metabolism</keyword>
<keyword evidence="6" id="KW-1185">Reference proteome</keyword>
<gene>
    <name evidence="5" type="primary">gph</name>
    <name evidence="5" type="ORF">CW740_04090</name>
</gene>
<dbReference type="SFLD" id="SFLDG01135">
    <property type="entry name" value="C1.5.6:_HAD__Beta-PGM__Phospha"/>
    <property type="match status" value="1"/>
</dbReference>
<dbReference type="SFLD" id="SFLDG01129">
    <property type="entry name" value="C1.5:_HAD__Beta-PGM__Phosphata"/>
    <property type="match status" value="1"/>
</dbReference>
<dbReference type="SFLD" id="SFLDS00003">
    <property type="entry name" value="Haloacid_Dehalogenase"/>
    <property type="match status" value="1"/>
</dbReference>
<dbReference type="Gene3D" id="3.40.50.1000">
    <property type="entry name" value="HAD superfamily/HAD-like"/>
    <property type="match status" value="1"/>
</dbReference>
<dbReference type="NCBIfam" id="TIGR01549">
    <property type="entry name" value="HAD-SF-IA-v1"/>
    <property type="match status" value="1"/>
</dbReference>
<dbReference type="PANTHER" id="PTHR43434:SF23">
    <property type="entry name" value="PHOSPHOGLYCOLATE PHOSPHATASE"/>
    <property type="match status" value="1"/>
</dbReference>
<protein>
    <submittedName>
        <fullName evidence="5">Phosphoglycolate phosphatase</fullName>
    </submittedName>
</protein>
<evidence type="ECO:0000313" key="5">
    <source>
        <dbReference type="EMBL" id="AUD78475.1"/>
    </source>
</evidence>
<dbReference type="InterPro" id="IPR036412">
    <property type="entry name" value="HAD-like_sf"/>
</dbReference>
<dbReference type="InterPro" id="IPR041492">
    <property type="entry name" value="HAD_2"/>
</dbReference>
<evidence type="ECO:0000313" key="6">
    <source>
        <dbReference type="Proteomes" id="UP000232693"/>
    </source>
</evidence>
<keyword evidence="2" id="KW-0378">Hydrolase</keyword>
<dbReference type="InterPro" id="IPR023198">
    <property type="entry name" value="PGP-like_dom2"/>
</dbReference>
<dbReference type="Gene3D" id="1.10.150.240">
    <property type="entry name" value="Putative phosphatase, domain 2"/>
    <property type="match status" value="1"/>
</dbReference>
<dbReference type="EMBL" id="CP025120">
    <property type="protein sequence ID" value="AUD78475.1"/>
    <property type="molecule type" value="Genomic_DNA"/>
</dbReference>
<dbReference type="Pfam" id="PF13419">
    <property type="entry name" value="HAD_2"/>
    <property type="match status" value="1"/>
</dbReference>
<dbReference type="RefSeq" id="WP_106646345.1">
    <property type="nucleotide sequence ID" value="NZ_BMGO01000002.1"/>
</dbReference>
<dbReference type="InterPro" id="IPR006439">
    <property type="entry name" value="HAD-SF_hydro_IA"/>
</dbReference>
<dbReference type="KEGG" id="kpd:CW740_04090"/>
<organism evidence="5 6">
    <name type="scientific">Kangiella profundi</name>
    <dbReference type="NCBI Taxonomy" id="1561924"/>
    <lineage>
        <taxon>Bacteria</taxon>
        <taxon>Pseudomonadati</taxon>
        <taxon>Pseudomonadota</taxon>
        <taxon>Gammaproteobacteria</taxon>
        <taxon>Kangiellales</taxon>
        <taxon>Kangiellaceae</taxon>
        <taxon>Kangiella</taxon>
    </lineage>
</organism>
<proteinExistence type="predicted"/>
<name>A0A2K9A3N2_9GAMM</name>
<dbReference type="AlphaFoldDB" id="A0A2K9A3N2"/>
<dbReference type="PRINTS" id="PR00413">
    <property type="entry name" value="HADHALOGNASE"/>
</dbReference>
<dbReference type="Proteomes" id="UP000232693">
    <property type="component" value="Chromosome"/>
</dbReference>
<dbReference type="SUPFAM" id="SSF56784">
    <property type="entry name" value="HAD-like"/>
    <property type="match status" value="1"/>
</dbReference>
<dbReference type="GO" id="GO:0005829">
    <property type="term" value="C:cytosol"/>
    <property type="evidence" value="ECO:0007669"/>
    <property type="project" value="TreeGrafter"/>
</dbReference>
<sequence length="221" mass="24462">MLNNLRAVFFDLDGTLLDTAPDMALALNIQREVHGKEPLPFSEIRPYVSHGAAAMLRVGFGLEQGHKDFDEFRKQYLNIYADNIAVHTELFSGLEELLNALAESDIAWGIATNKPEFLTIPLLEALNLRESCRGLVCGDTVKPTKPHPKPLFFAAQQAGVKPVQSVYVGDAWRDIAAGRAAGMKTVVAEYGYIQPEDKILEWKADAVAKESTDLMKLLLNH</sequence>
<reference evidence="5 6" key="1">
    <citation type="submission" date="2017-12" db="EMBL/GenBank/DDBJ databases">
        <title>Kangiella profundi FT102 completed genome.</title>
        <authorList>
            <person name="Xu J."/>
            <person name="Wang J."/>
            <person name="Lu Y."/>
        </authorList>
    </citation>
    <scope>NUCLEOTIDE SEQUENCE [LARGE SCALE GENOMIC DNA]</scope>
    <source>
        <strain evidence="5 6">FT102</strain>
    </source>
</reference>